<organism evidence="3 4">
    <name type="scientific">Colletotrichum karsti</name>
    <dbReference type="NCBI Taxonomy" id="1095194"/>
    <lineage>
        <taxon>Eukaryota</taxon>
        <taxon>Fungi</taxon>
        <taxon>Dikarya</taxon>
        <taxon>Ascomycota</taxon>
        <taxon>Pezizomycotina</taxon>
        <taxon>Sordariomycetes</taxon>
        <taxon>Hypocreomycetidae</taxon>
        <taxon>Glomerellales</taxon>
        <taxon>Glomerellaceae</taxon>
        <taxon>Colletotrichum</taxon>
        <taxon>Colletotrichum boninense species complex</taxon>
    </lineage>
</organism>
<feature type="region of interest" description="Disordered" evidence="1">
    <location>
        <begin position="33"/>
        <end position="97"/>
    </location>
</feature>
<dbReference type="RefSeq" id="XP_038743478.1">
    <property type="nucleotide sequence ID" value="XM_038891104.1"/>
</dbReference>
<feature type="compositionally biased region" description="Pro residues" evidence="1">
    <location>
        <begin position="79"/>
        <end position="93"/>
    </location>
</feature>
<reference evidence="3" key="2">
    <citation type="submission" date="2020-11" db="EMBL/GenBank/DDBJ databases">
        <title>Whole genome sequencing of Colletotrichum sp.</title>
        <authorList>
            <person name="Li H."/>
        </authorList>
    </citation>
    <scope>NUCLEOTIDE SEQUENCE</scope>
    <source>
        <strain evidence="3">CkLH20</strain>
    </source>
</reference>
<feature type="transmembrane region" description="Helical" evidence="2">
    <location>
        <begin position="162"/>
        <end position="182"/>
    </location>
</feature>
<feature type="compositionally biased region" description="Low complexity" evidence="1">
    <location>
        <begin position="35"/>
        <end position="78"/>
    </location>
</feature>
<evidence type="ECO:0000313" key="3">
    <source>
        <dbReference type="EMBL" id="KAF9874017.1"/>
    </source>
</evidence>
<dbReference type="EMBL" id="JAATWM020000028">
    <property type="protein sequence ID" value="KAF9874017.1"/>
    <property type="molecule type" value="Genomic_DNA"/>
</dbReference>
<reference evidence="3" key="1">
    <citation type="submission" date="2020-03" db="EMBL/GenBank/DDBJ databases">
        <authorList>
            <person name="He L."/>
        </authorList>
    </citation>
    <scope>NUCLEOTIDE SEQUENCE</scope>
    <source>
        <strain evidence="3">CkLH20</strain>
    </source>
</reference>
<feature type="transmembrane region" description="Helical" evidence="2">
    <location>
        <begin position="124"/>
        <end position="142"/>
    </location>
</feature>
<keyword evidence="2" id="KW-1133">Transmembrane helix</keyword>
<keyword evidence="2" id="KW-0812">Transmembrane</keyword>
<dbReference type="GeneID" id="62164178"/>
<dbReference type="OrthoDB" id="4140442at2759"/>
<gene>
    <name evidence="3" type="ORF">CkaCkLH20_08389</name>
</gene>
<dbReference type="Proteomes" id="UP000781932">
    <property type="component" value="Unassembled WGS sequence"/>
</dbReference>
<proteinExistence type="predicted"/>
<evidence type="ECO:0000256" key="2">
    <source>
        <dbReference type="SAM" id="Phobius"/>
    </source>
</evidence>
<name>A0A9P6HZ55_9PEZI</name>
<dbReference type="AlphaFoldDB" id="A0A9P6HZ55"/>
<sequence>MAASSRGIGLMRLTSRTAPLAARPLQQRLFTTCNPLLKSSKPAPKKTTLPPKKPTKTPSLLKSALNSTKPKPAIKTTSTPPPPPTTPTTPIPPSLTTNPAAIPVIRTLLHNKTPTLLYESGSHLWMKISTWGAAAMFWGYGLVNYGIFRDFVADRTEQLGPWVSYAFVAACVACTGFGSYFFRASHNIVRSIHAVPTAHLARAGALPRGVDPRTTPLLLEIRVKKLLPGPAKKIFVRPEEVRIPFAVYQPASPFRSAEQISSAAERKRREEWEYDKKHMMTVPIRHAGRGLKEAWFGVQRALTKSGFMKMEAGGEKLKLDVASCWALDEGRALDRLVDVMKR</sequence>
<keyword evidence="4" id="KW-1185">Reference proteome</keyword>
<keyword evidence="2" id="KW-0472">Membrane</keyword>
<accession>A0A9P6HZ55</accession>
<evidence type="ECO:0000256" key="1">
    <source>
        <dbReference type="SAM" id="MobiDB-lite"/>
    </source>
</evidence>
<protein>
    <submittedName>
        <fullName evidence="3">Uncharacterized protein</fullName>
    </submittedName>
</protein>
<comment type="caution">
    <text evidence="3">The sequence shown here is derived from an EMBL/GenBank/DDBJ whole genome shotgun (WGS) entry which is preliminary data.</text>
</comment>
<evidence type="ECO:0000313" key="4">
    <source>
        <dbReference type="Proteomes" id="UP000781932"/>
    </source>
</evidence>